<proteinExistence type="predicted"/>
<reference evidence="2" key="1">
    <citation type="journal article" date="2022" name="IScience">
        <title>Evolution of zygomycete secretomes and the origins of terrestrial fungal ecologies.</title>
        <authorList>
            <person name="Chang Y."/>
            <person name="Wang Y."/>
            <person name="Mondo S."/>
            <person name="Ahrendt S."/>
            <person name="Andreopoulos W."/>
            <person name="Barry K."/>
            <person name="Beard J."/>
            <person name="Benny G.L."/>
            <person name="Blankenship S."/>
            <person name="Bonito G."/>
            <person name="Cuomo C."/>
            <person name="Desiro A."/>
            <person name="Gervers K.A."/>
            <person name="Hundley H."/>
            <person name="Kuo A."/>
            <person name="LaButti K."/>
            <person name="Lang B.F."/>
            <person name="Lipzen A."/>
            <person name="O'Donnell K."/>
            <person name="Pangilinan J."/>
            <person name="Reynolds N."/>
            <person name="Sandor L."/>
            <person name="Smith M.E."/>
            <person name="Tsang A."/>
            <person name="Grigoriev I.V."/>
            <person name="Stajich J.E."/>
            <person name="Spatafora J.W."/>
        </authorList>
    </citation>
    <scope>NUCLEOTIDE SEQUENCE</scope>
    <source>
        <strain evidence="2">RSA 2281</strain>
    </source>
</reference>
<keyword evidence="3" id="KW-1185">Reference proteome</keyword>
<dbReference type="AlphaFoldDB" id="A0AAD5JRL9"/>
<sequence length="126" mass="14636">MHASKVISICSLIIIVQYVLSWNKKCIHRFKSSIHHDTFIPDLIQLLLLPVACVKSIKHTCFFNHHGQHLCFPGSTRTWFFSPVDGDCQDLCSYFQLLKHTRFSGLCYVCIISWLALMILSCWFIM</sequence>
<keyword evidence="1" id="KW-0812">Transmembrane</keyword>
<reference evidence="2" key="2">
    <citation type="submission" date="2023-02" db="EMBL/GenBank/DDBJ databases">
        <authorList>
            <consortium name="DOE Joint Genome Institute"/>
            <person name="Mondo S.J."/>
            <person name="Chang Y."/>
            <person name="Wang Y."/>
            <person name="Ahrendt S."/>
            <person name="Andreopoulos W."/>
            <person name="Barry K."/>
            <person name="Beard J."/>
            <person name="Benny G.L."/>
            <person name="Blankenship S."/>
            <person name="Bonito G."/>
            <person name="Cuomo C."/>
            <person name="Desiro A."/>
            <person name="Gervers K.A."/>
            <person name="Hundley H."/>
            <person name="Kuo A."/>
            <person name="LaButti K."/>
            <person name="Lang B.F."/>
            <person name="Lipzen A."/>
            <person name="O'Donnell K."/>
            <person name="Pangilinan J."/>
            <person name="Reynolds N."/>
            <person name="Sandor L."/>
            <person name="Smith M.W."/>
            <person name="Tsang A."/>
            <person name="Grigoriev I.V."/>
            <person name="Stajich J.E."/>
            <person name="Spatafora J.W."/>
        </authorList>
    </citation>
    <scope>NUCLEOTIDE SEQUENCE</scope>
    <source>
        <strain evidence="2">RSA 2281</strain>
    </source>
</reference>
<gene>
    <name evidence="2" type="ORF">BDA99DRAFT_541967</name>
</gene>
<keyword evidence="1" id="KW-1133">Transmembrane helix</keyword>
<keyword evidence="1" id="KW-0472">Membrane</keyword>
<dbReference type="EMBL" id="JAIXMP010000033">
    <property type="protein sequence ID" value="KAI9250257.1"/>
    <property type="molecule type" value="Genomic_DNA"/>
</dbReference>
<accession>A0AAD5JRL9</accession>
<evidence type="ECO:0000313" key="3">
    <source>
        <dbReference type="Proteomes" id="UP001209540"/>
    </source>
</evidence>
<protein>
    <submittedName>
        <fullName evidence="2">Uncharacterized protein</fullName>
    </submittedName>
</protein>
<feature type="transmembrane region" description="Helical" evidence="1">
    <location>
        <begin position="6"/>
        <end position="23"/>
    </location>
</feature>
<evidence type="ECO:0000313" key="2">
    <source>
        <dbReference type="EMBL" id="KAI9250257.1"/>
    </source>
</evidence>
<name>A0AAD5JRL9_9FUNG</name>
<dbReference type="Proteomes" id="UP001209540">
    <property type="component" value="Unassembled WGS sequence"/>
</dbReference>
<organism evidence="2 3">
    <name type="scientific">Phascolomyces articulosus</name>
    <dbReference type="NCBI Taxonomy" id="60185"/>
    <lineage>
        <taxon>Eukaryota</taxon>
        <taxon>Fungi</taxon>
        <taxon>Fungi incertae sedis</taxon>
        <taxon>Mucoromycota</taxon>
        <taxon>Mucoromycotina</taxon>
        <taxon>Mucoromycetes</taxon>
        <taxon>Mucorales</taxon>
        <taxon>Lichtheimiaceae</taxon>
        <taxon>Phascolomyces</taxon>
    </lineage>
</organism>
<feature type="transmembrane region" description="Helical" evidence="1">
    <location>
        <begin position="105"/>
        <end position="125"/>
    </location>
</feature>
<evidence type="ECO:0000256" key="1">
    <source>
        <dbReference type="SAM" id="Phobius"/>
    </source>
</evidence>
<comment type="caution">
    <text evidence="2">The sequence shown here is derived from an EMBL/GenBank/DDBJ whole genome shotgun (WGS) entry which is preliminary data.</text>
</comment>
<feature type="non-terminal residue" evidence="2">
    <location>
        <position position="126"/>
    </location>
</feature>